<dbReference type="Proteomes" id="UP000027920">
    <property type="component" value="Unassembled WGS sequence"/>
</dbReference>
<accession>A0A072PSG6</accession>
<name>A0A072PSG6_9EURO</name>
<dbReference type="AlphaFoldDB" id="A0A072PSG6"/>
<dbReference type="STRING" id="1182545.A0A072PSG6"/>
<comment type="caution">
    <text evidence="1">The sequence shown here is derived from an EMBL/GenBank/DDBJ whole genome shotgun (WGS) entry which is preliminary data.</text>
</comment>
<evidence type="ECO:0000313" key="1">
    <source>
        <dbReference type="EMBL" id="KEF58470.1"/>
    </source>
</evidence>
<dbReference type="OrthoDB" id="1262810at2759"/>
<dbReference type="EMBL" id="AMGV01000004">
    <property type="protein sequence ID" value="KEF58470.1"/>
    <property type="molecule type" value="Genomic_DNA"/>
</dbReference>
<evidence type="ECO:0008006" key="3">
    <source>
        <dbReference type="Google" id="ProtNLM"/>
    </source>
</evidence>
<dbReference type="RefSeq" id="XP_013261060.1">
    <property type="nucleotide sequence ID" value="XM_013405606.1"/>
</dbReference>
<sequence>MSHEWLAFIPLQPMSGFLQPLLESIRQILSEQELFLSMDGSLHKPGQLRILPSDFTHESEPLVSGSGKAWCFLSKEYTSSHYPALLKLGASILVVNEALDLIKDDLQRRKSRLRTRPLRDSWHDTFTTFINDLLARNNADYREGIRGMCIIPVRANRTLEWHRPGPDIFLPHAVNEGTGPECILIEMPINIDIVVLQPDAATAPRRRDLYLALGVQQASTLHIRTAITKLMTKSAGGCRFDLLRSAELLFWFNLPLGSRDELKAWTSGDIDDHTKLLFMRSREQYHAECLVRLDENPDYGKHFLDESYQSSQVASRSRGGKTWRQWLTEVAGVRWYPPLADLSSPKMLHWMLDFVHRRDSILFLSVIQTYWAQEYSSTCRAKPELAEVLQKCQVLCKHGGTQELSKCWFPTSKILDAARKYGVENRIPILALPDATQEHLISDWPALRDLGMRHSLQLWFYRQAISLLSATGQPPIVSSLKLGCLYRDIADRLTLEDRWNIQVRHGDLTDTLPNNRQDDFKNQSLIWDPAGNVWRTMDQCVWESDITLHRRFIITSVYEKATVSGLFAIHLQVPSVSIECLVEELEYLRDSHRPETNAEFQTTISKVYTHLAGMNATVEQEEIIRLVESPTKRDARADKLQVFIQGKESDL</sequence>
<dbReference type="VEuPathDB" id="FungiDB:A1O9_06396"/>
<proteinExistence type="predicted"/>
<protein>
    <recommendedName>
        <fullName evidence="3">Heterokaryon incompatibility domain-containing protein</fullName>
    </recommendedName>
</protein>
<reference evidence="1 2" key="1">
    <citation type="submission" date="2013-03" db="EMBL/GenBank/DDBJ databases">
        <title>The Genome Sequence of Exophiala aquamarina CBS 119918.</title>
        <authorList>
            <consortium name="The Broad Institute Genomics Platform"/>
            <person name="Cuomo C."/>
            <person name="de Hoog S."/>
            <person name="Gorbushina A."/>
            <person name="Walker B."/>
            <person name="Young S.K."/>
            <person name="Zeng Q."/>
            <person name="Gargeya S."/>
            <person name="Fitzgerald M."/>
            <person name="Haas B."/>
            <person name="Abouelleil A."/>
            <person name="Allen A.W."/>
            <person name="Alvarado L."/>
            <person name="Arachchi H.M."/>
            <person name="Berlin A.M."/>
            <person name="Chapman S.B."/>
            <person name="Gainer-Dewar J."/>
            <person name="Goldberg J."/>
            <person name="Griggs A."/>
            <person name="Gujja S."/>
            <person name="Hansen M."/>
            <person name="Howarth C."/>
            <person name="Imamovic A."/>
            <person name="Ireland A."/>
            <person name="Larimer J."/>
            <person name="McCowan C."/>
            <person name="Murphy C."/>
            <person name="Pearson M."/>
            <person name="Poon T.W."/>
            <person name="Priest M."/>
            <person name="Roberts A."/>
            <person name="Saif S."/>
            <person name="Shea T."/>
            <person name="Sisk P."/>
            <person name="Sykes S."/>
            <person name="Wortman J."/>
            <person name="Nusbaum C."/>
            <person name="Birren B."/>
        </authorList>
    </citation>
    <scope>NUCLEOTIDE SEQUENCE [LARGE SCALE GENOMIC DNA]</scope>
    <source>
        <strain evidence="1 2">CBS 119918</strain>
    </source>
</reference>
<evidence type="ECO:0000313" key="2">
    <source>
        <dbReference type="Proteomes" id="UP000027920"/>
    </source>
</evidence>
<organism evidence="1 2">
    <name type="scientific">Exophiala aquamarina CBS 119918</name>
    <dbReference type="NCBI Taxonomy" id="1182545"/>
    <lineage>
        <taxon>Eukaryota</taxon>
        <taxon>Fungi</taxon>
        <taxon>Dikarya</taxon>
        <taxon>Ascomycota</taxon>
        <taxon>Pezizomycotina</taxon>
        <taxon>Eurotiomycetes</taxon>
        <taxon>Chaetothyriomycetidae</taxon>
        <taxon>Chaetothyriales</taxon>
        <taxon>Herpotrichiellaceae</taxon>
        <taxon>Exophiala</taxon>
    </lineage>
</organism>
<keyword evidence="2" id="KW-1185">Reference proteome</keyword>
<dbReference type="HOGENOM" id="CLU_420926_0_0_1"/>
<dbReference type="GeneID" id="25281313"/>
<gene>
    <name evidence="1" type="ORF">A1O9_06396</name>
</gene>